<gene>
    <name evidence="1" type="ORF">CY0110_04478</name>
</gene>
<protein>
    <submittedName>
        <fullName evidence="1">Uncharacterized protein</fullName>
    </submittedName>
</protein>
<sequence length="124" mass="13732">MHKIIVIILTYFVLIIVEAKAMNKNSDSSKDNKNDELKTLLQELMTAIESENELDKDKKADAANKVKTISKASQNPEDEGLQKKASRAIKLLETLTKGLEPATKLATACKIVLLKIISLLPFIP</sequence>
<dbReference type="EMBL" id="AAXW01000028">
    <property type="protein sequence ID" value="EAZ90237.1"/>
    <property type="molecule type" value="Genomic_DNA"/>
</dbReference>
<proteinExistence type="predicted"/>
<keyword evidence="2" id="KW-1185">Reference proteome</keyword>
<dbReference type="Proteomes" id="UP000003781">
    <property type="component" value="Unassembled WGS sequence"/>
</dbReference>
<comment type="caution">
    <text evidence="1">The sequence shown here is derived from an EMBL/GenBank/DDBJ whole genome shotgun (WGS) entry which is preliminary data.</text>
</comment>
<accession>A3ITF2</accession>
<evidence type="ECO:0000313" key="2">
    <source>
        <dbReference type="Proteomes" id="UP000003781"/>
    </source>
</evidence>
<reference evidence="1 2" key="1">
    <citation type="submission" date="2007-03" db="EMBL/GenBank/DDBJ databases">
        <authorList>
            <person name="Stal L."/>
            <person name="Ferriera S."/>
            <person name="Johnson J."/>
            <person name="Kravitz S."/>
            <person name="Beeson K."/>
            <person name="Sutton G."/>
            <person name="Rogers Y.-H."/>
            <person name="Friedman R."/>
            <person name="Frazier M."/>
            <person name="Venter J.C."/>
        </authorList>
    </citation>
    <scope>NUCLEOTIDE SEQUENCE [LARGE SCALE GENOMIC DNA]</scope>
    <source>
        <strain evidence="1 2">CCY0110</strain>
    </source>
</reference>
<name>A3ITF2_9CHRO</name>
<evidence type="ECO:0000313" key="1">
    <source>
        <dbReference type="EMBL" id="EAZ90237.1"/>
    </source>
</evidence>
<dbReference type="AlphaFoldDB" id="A3ITF2"/>
<organism evidence="1 2">
    <name type="scientific">Crocosphaera chwakensis CCY0110</name>
    <dbReference type="NCBI Taxonomy" id="391612"/>
    <lineage>
        <taxon>Bacteria</taxon>
        <taxon>Bacillati</taxon>
        <taxon>Cyanobacteriota</taxon>
        <taxon>Cyanophyceae</taxon>
        <taxon>Oscillatoriophycideae</taxon>
        <taxon>Chroococcales</taxon>
        <taxon>Aphanothecaceae</taxon>
        <taxon>Crocosphaera</taxon>
        <taxon>Crocosphaera chwakensis</taxon>
    </lineage>
</organism>